<dbReference type="PRINTS" id="PR00081">
    <property type="entry name" value="GDHRDH"/>
</dbReference>
<comment type="caution">
    <text evidence="2">The sequence shown here is derived from an EMBL/GenBank/DDBJ whole genome shotgun (WGS) entry which is preliminary data.</text>
</comment>
<accession>A0AAE3SVK8</accession>
<dbReference type="SUPFAM" id="SSF51735">
    <property type="entry name" value="NAD(P)-binding Rossmann-fold domains"/>
    <property type="match status" value="1"/>
</dbReference>
<keyword evidence="3" id="KW-1185">Reference proteome</keyword>
<dbReference type="RefSeq" id="WP_306410858.1">
    <property type="nucleotide sequence ID" value="NZ_JANFPI010000002.1"/>
</dbReference>
<dbReference type="InterPro" id="IPR036291">
    <property type="entry name" value="NAD(P)-bd_dom_sf"/>
</dbReference>
<evidence type="ECO:0000313" key="3">
    <source>
        <dbReference type="Proteomes" id="UP001208771"/>
    </source>
</evidence>
<evidence type="ECO:0000313" key="2">
    <source>
        <dbReference type="EMBL" id="MCX8997089.1"/>
    </source>
</evidence>
<dbReference type="AlphaFoldDB" id="A0AAE3SVK8"/>
<dbReference type="PANTHER" id="PTHR42760:SF40">
    <property type="entry name" value="3-OXOACYL-[ACYL-CARRIER-PROTEIN] REDUCTASE, CHLOROPLASTIC"/>
    <property type="match status" value="1"/>
</dbReference>
<dbReference type="InterPro" id="IPR020904">
    <property type="entry name" value="Sc_DH/Rdtase_CS"/>
</dbReference>
<reference evidence="2" key="1">
    <citation type="submission" date="2022-07" db="EMBL/GenBank/DDBJ databases">
        <title>Ectorhizobium quercum gen.nov., sp. nov.</title>
        <authorList>
            <person name="Ma T."/>
            <person name="Li Y."/>
        </authorList>
    </citation>
    <scope>NUCLEOTIDE SEQUENCE</scope>
    <source>
        <strain evidence="2">BDR2-2</strain>
    </source>
</reference>
<protein>
    <submittedName>
        <fullName evidence="2">SDR family oxidoreductase</fullName>
    </submittedName>
</protein>
<evidence type="ECO:0000256" key="1">
    <source>
        <dbReference type="ARBA" id="ARBA00006484"/>
    </source>
</evidence>
<dbReference type="PROSITE" id="PS00061">
    <property type="entry name" value="ADH_SHORT"/>
    <property type="match status" value="1"/>
</dbReference>
<dbReference type="Pfam" id="PF13561">
    <property type="entry name" value="adh_short_C2"/>
    <property type="match status" value="1"/>
</dbReference>
<dbReference type="InterPro" id="IPR002347">
    <property type="entry name" value="SDR_fam"/>
</dbReference>
<dbReference type="FunFam" id="3.40.50.720:FF:000084">
    <property type="entry name" value="Short-chain dehydrogenase reductase"/>
    <property type="match status" value="1"/>
</dbReference>
<organism evidence="2 3">
    <name type="scientific">Ectorhizobium quercum</name>
    <dbReference type="NCBI Taxonomy" id="2965071"/>
    <lineage>
        <taxon>Bacteria</taxon>
        <taxon>Pseudomonadati</taxon>
        <taxon>Pseudomonadota</taxon>
        <taxon>Alphaproteobacteria</taxon>
        <taxon>Hyphomicrobiales</taxon>
        <taxon>Rhizobiaceae</taxon>
        <taxon>Ectorhizobium</taxon>
    </lineage>
</organism>
<name>A0AAE3SVK8_9HYPH</name>
<comment type="similarity">
    <text evidence="1">Belongs to the short-chain dehydrogenases/reductases (SDR) family.</text>
</comment>
<dbReference type="EMBL" id="JANFPI010000002">
    <property type="protein sequence ID" value="MCX8997089.1"/>
    <property type="molecule type" value="Genomic_DNA"/>
</dbReference>
<dbReference type="GO" id="GO:0016616">
    <property type="term" value="F:oxidoreductase activity, acting on the CH-OH group of donors, NAD or NADP as acceptor"/>
    <property type="evidence" value="ECO:0007669"/>
    <property type="project" value="TreeGrafter"/>
</dbReference>
<gene>
    <name evidence="2" type="ORF">NOF55_08215</name>
</gene>
<dbReference type="CDD" id="cd05233">
    <property type="entry name" value="SDR_c"/>
    <property type="match status" value="1"/>
</dbReference>
<dbReference type="PANTHER" id="PTHR42760">
    <property type="entry name" value="SHORT-CHAIN DEHYDROGENASES/REDUCTASES FAMILY MEMBER"/>
    <property type="match status" value="1"/>
</dbReference>
<sequence>MTKGALITGGGTGIGRATAEKLAAAGYAVTCFGLEKDEDLPAGIAFVRGDVTSKNDIDAVLDGMPTVAAIVNCAGILRHGREWQTDDFEQVIRVNLTAALTLCTAALPKLEESRGAIVNIASMWSFFGSKLSPAYAASKMGVVALTRSMAVNWGAKGIRANAVAPGWIDTNMAAKAKADPERSVRINERIALARWGTAEEVASVIAFLCSPEASYVTGSLITVDGGYSIG</sequence>
<dbReference type="Gene3D" id="3.40.50.720">
    <property type="entry name" value="NAD(P)-binding Rossmann-like Domain"/>
    <property type="match status" value="1"/>
</dbReference>
<dbReference type="GO" id="GO:0030497">
    <property type="term" value="P:fatty acid elongation"/>
    <property type="evidence" value="ECO:0007669"/>
    <property type="project" value="TreeGrafter"/>
</dbReference>
<dbReference type="Proteomes" id="UP001208771">
    <property type="component" value="Unassembled WGS sequence"/>
</dbReference>
<dbReference type="PRINTS" id="PR00080">
    <property type="entry name" value="SDRFAMILY"/>
</dbReference>
<proteinExistence type="inferred from homology"/>